<dbReference type="AlphaFoldDB" id="A0AAV7ULN4"/>
<feature type="region of interest" description="Disordered" evidence="1">
    <location>
        <begin position="79"/>
        <end position="151"/>
    </location>
</feature>
<evidence type="ECO:0000313" key="3">
    <source>
        <dbReference type="Proteomes" id="UP001066276"/>
    </source>
</evidence>
<comment type="caution">
    <text evidence="2">The sequence shown here is derived from an EMBL/GenBank/DDBJ whole genome shotgun (WGS) entry which is preliminary data.</text>
</comment>
<reference evidence="2" key="1">
    <citation type="journal article" date="2022" name="bioRxiv">
        <title>Sequencing and chromosome-scale assembly of the giantPleurodeles waltlgenome.</title>
        <authorList>
            <person name="Brown T."/>
            <person name="Elewa A."/>
            <person name="Iarovenko S."/>
            <person name="Subramanian E."/>
            <person name="Araus A.J."/>
            <person name="Petzold A."/>
            <person name="Susuki M."/>
            <person name="Suzuki K.-i.T."/>
            <person name="Hayashi T."/>
            <person name="Toyoda A."/>
            <person name="Oliveira C."/>
            <person name="Osipova E."/>
            <person name="Leigh N.D."/>
            <person name="Simon A."/>
            <person name="Yun M.H."/>
        </authorList>
    </citation>
    <scope>NUCLEOTIDE SEQUENCE</scope>
    <source>
        <strain evidence="2">20211129_DDA</strain>
        <tissue evidence="2">Liver</tissue>
    </source>
</reference>
<name>A0AAV7ULN4_PLEWA</name>
<protein>
    <submittedName>
        <fullName evidence="2">Uncharacterized protein</fullName>
    </submittedName>
</protein>
<evidence type="ECO:0000313" key="2">
    <source>
        <dbReference type="EMBL" id="KAJ1189919.1"/>
    </source>
</evidence>
<proteinExistence type="predicted"/>
<accession>A0AAV7ULN4</accession>
<organism evidence="2 3">
    <name type="scientific">Pleurodeles waltl</name>
    <name type="common">Iberian ribbed newt</name>
    <dbReference type="NCBI Taxonomy" id="8319"/>
    <lineage>
        <taxon>Eukaryota</taxon>
        <taxon>Metazoa</taxon>
        <taxon>Chordata</taxon>
        <taxon>Craniata</taxon>
        <taxon>Vertebrata</taxon>
        <taxon>Euteleostomi</taxon>
        <taxon>Amphibia</taxon>
        <taxon>Batrachia</taxon>
        <taxon>Caudata</taxon>
        <taxon>Salamandroidea</taxon>
        <taxon>Salamandridae</taxon>
        <taxon>Pleurodelinae</taxon>
        <taxon>Pleurodeles</taxon>
    </lineage>
</organism>
<sequence>MRFCLARRLGRVSYPREPRFGVFWFDHDSLVDLCQFVTPGSPSSRPTGVIAHVFSSPSARPPVLSVCVRYPAEPCRAAAAAPGDQQDLVGSADVCGAPRQGETAQSSMSRGPGATAVHQAVPRRVPQQARLRRNSSGPDDGPHSLPPPQRVLQVGGLPVLRLSPVSRGPLQVSAER</sequence>
<evidence type="ECO:0000256" key="1">
    <source>
        <dbReference type="SAM" id="MobiDB-lite"/>
    </source>
</evidence>
<keyword evidence="3" id="KW-1185">Reference proteome</keyword>
<dbReference type="Proteomes" id="UP001066276">
    <property type="component" value="Chromosome 3_1"/>
</dbReference>
<dbReference type="EMBL" id="JANPWB010000005">
    <property type="protein sequence ID" value="KAJ1189919.1"/>
    <property type="molecule type" value="Genomic_DNA"/>
</dbReference>
<gene>
    <name evidence="2" type="ORF">NDU88_006661</name>
</gene>